<dbReference type="FunFam" id="3.20.20.70:FF:000065">
    <property type="entry name" value="Hyaluronidase"/>
    <property type="match status" value="1"/>
</dbReference>
<dbReference type="Proteomes" id="UP000824219">
    <property type="component" value="Linkage Group LG05"/>
</dbReference>
<name>A0A9D3P0V0_9TELE</name>
<evidence type="ECO:0000313" key="9">
    <source>
        <dbReference type="Proteomes" id="UP000824219"/>
    </source>
</evidence>
<gene>
    <name evidence="8" type="ORF">KOW79_004425</name>
</gene>
<dbReference type="GO" id="GO:0004415">
    <property type="term" value="F:hyalurononglucosaminidase activity"/>
    <property type="evidence" value="ECO:0007669"/>
    <property type="project" value="UniProtKB-UniRule"/>
</dbReference>
<protein>
    <recommendedName>
        <fullName evidence="6">Hyaluronidase</fullName>
        <ecNumber evidence="6">3.2.1.35</ecNumber>
    </recommendedName>
</protein>
<dbReference type="OrthoDB" id="8951657at2759"/>
<proteinExistence type="inferred from homology"/>
<evidence type="ECO:0000256" key="1">
    <source>
        <dbReference type="ARBA" id="ARBA00000251"/>
    </source>
</evidence>
<comment type="caution">
    <text evidence="8">The sequence shown here is derived from an EMBL/GenBank/DDBJ whole genome shotgun (WGS) entry which is preliminary data.</text>
</comment>
<dbReference type="GO" id="GO:0005975">
    <property type="term" value="P:carbohydrate metabolic process"/>
    <property type="evidence" value="ECO:0007669"/>
    <property type="project" value="InterPro"/>
</dbReference>
<comment type="catalytic activity">
    <reaction evidence="1 6">
        <text>Random hydrolysis of (1-&gt;4)-linkages between N-acetyl-beta-D-glucosamine and D-glucuronate residues in hyaluronate.</text>
        <dbReference type="EC" id="3.2.1.35"/>
    </reaction>
</comment>
<accession>A0A9D3P0V0</accession>
<dbReference type="GO" id="GO:0030214">
    <property type="term" value="P:hyaluronan catabolic process"/>
    <property type="evidence" value="ECO:0007669"/>
    <property type="project" value="TreeGrafter"/>
</dbReference>
<evidence type="ECO:0000313" key="8">
    <source>
        <dbReference type="EMBL" id="KAG7332591.1"/>
    </source>
</evidence>
<keyword evidence="5 6" id="KW-0326">Glycosidase</keyword>
<keyword evidence="3 6" id="KW-0378">Hydrolase</keyword>
<dbReference type="EC" id="3.2.1.35" evidence="6"/>
<dbReference type="SUPFAM" id="SSF51445">
    <property type="entry name" value="(Trans)glycosidases"/>
    <property type="match status" value="1"/>
</dbReference>
<dbReference type="AlphaFoldDB" id="A0A9D3P0V0"/>
<dbReference type="InterPro" id="IPR013785">
    <property type="entry name" value="Aldolase_TIM"/>
</dbReference>
<feature type="region of interest" description="Disordered" evidence="7">
    <location>
        <begin position="1"/>
        <end position="29"/>
    </location>
</feature>
<dbReference type="PRINTS" id="PR00846">
    <property type="entry name" value="GLHYDRLASE56"/>
</dbReference>
<comment type="similarity">
    <text evidence="2 6">Belongs to the glycosyl hydrolase 56 family.</text>
</comment>
<evidence type="ECO:0000256" key="3">
    <source>
        <dbReference type="ARBA" id="ARBA00022801"/>
    </source>
</evidence>
<dbReference type="PANTHER" id="PTHR11769">
    <property type="entry name" value="HYALURONIDASE"/>
    <property type="match status" value="1"/>
</dbReference>
<keyword evidence="9" id="KW-1185">Reference proteome</keyword>
<reference evidence="8 9" key="1">
    <citation type="submission" date="2021-06" db="EMBL/GenBank/DDBJ databases">
        <title>Chromosome-level genome assembly of the red-tail catfish (Hemibagrus wyckioides).</title>
        <authorList>
            <person name="Shao F."/>
        </authorList>
    </citation>
    <scope>NUCLEOTIDE SEQUENCE [LARGE SCALE GENOMIC DNA]</scope>
    <source>
        <strain evidence="8">EC202008001</strain>
        <tissue evidence="8">Blood</tissue>
    </source>
</reference>
<evidence type="ECO:0000256" key="2">
    <source>
        <dbReference type="ARBA" id="ARBA00008871"/>
    </source>
</evidence>
<dbReference type="InterPro" id="IPR017853">
    <property type="entry name" value="GH"/>
</dbReference>
<dbReference type="Gene3D" id="3.20.20.70">
    <property type="entry name" value="Aldolase class I"/>
    <property type="match status" value="1"/>
</dbReference>
<organism evidence="8 9">
    <name type="scientific">Hemibagrus wyckioides</name>
    <dbReference type="NCBI Taxonomy" id="337641"/>
    <lineage>
        <taxon>Eukaryota</taxon>
        <taxon>Metazoa</taxon>
        <taxon>Chordata</taxon>
        <taxon>Craniata</taxon>
        <taxon>Vertebrata</taxon>
        <taxon>Euteleostomi</taxon>
        <taxon>Actinopterygii</taxon>
        <taxon>Neopterygii</taxon>
        <taxon>Teleostei</taxon>
        <taxon>Ostariophysi</taxon>
        <taxon>Siluriformes</taxon>
        <taxon>Bagridae</taxon>
        <taxon>Hemibagrus</taxon>
    </lineage>
</organism>
<evidence type="ECO:0000256" key="6">
    <source>
        <dbReference type="RuleBase" id="RU610713"/>
    </source>
</evidence>
<dbReference type="Pfam" id="PF01630">
    <property type="entry name" value="Glyco_hydro_56"/>
    <property type="match status" value="1"/>
</dbReference>
<dbReference type="PANTHER" id="PTHR11769:SF36">
    <property type="entry name" value="HYALURONIDASE"/>
    <property type="match status" value="1"/>
</dbReference>
<dbReference type="InterPro" id="IPR018155">
    <property type="entry name" value="Hyaluronidase"/>
</dbReference>
<evidence type="ECO:0000256" key="5">
    <source>
        <dbReference type="ARBA" id="ARBA00023295"/>
    </source>
</evidence>
<keyword evidence="4" id="KW-1015">Disulfide bond</keyword>
<dbReference type="EMBL" id="JAHKSW010000005">
    <property type="protein sequence ID" value="KAG7332591.1"/>
    <property type="molecule type" value="Genomic_DNA"/>
</dbReference>
<evidence type="ECO:0000256" key="4">
    <source>
        <dbReference type="ARBA" id="ARBA00023157"/>
    </source>
</evidence>
<evidence type="ECO:0000256" key="7">
    <source>
        <dbReference type="SAM" id="MobiDB-lite"/>
    </source>
</evidence>
<dbReference type="GO" id="GO:0031410">
    <property type="term" value="C:cytoplasmic vesicle"/>
    <property type="evidence" value="ECO:0007669"/>
    <property type="project" value="TreeGrafter"/>
</dbReference>
<sequence>MSDWPGPSRTEGGAVAMERGTGRHGNRWAEGQRPQECVCTQRCMLGGESRCECGAGGGMWIRSSVSSMDHKRSSKPLPLLLLLLFVSCLCLGGPARSPLLPGQPFLILWAVPNKDCLGRPDLAAFGMEWEGRVAEFYEDSLGLYPYFSADGQAVNGGLPQHTSLERHLRKVEGDLTATLPQAGAPGLGVLRWKEWEPQWRRNRGTRQRYSDTSRALLRGFFPSWSADEVEKWAQVDFEAAAQFILVETLRELKRLRPQRLWGVAPYPSCYNSDPTQMLLANYTGRCPAAEMALNDELMWLWKQSDALYPILALEKLPEGTKGAWLYASNQIREALRVAALAGTTSELPVFPLVKSIYTSSSSFLSEANLVNTVGESAAMGAAGVIIWDRFLTTKTQRLCSDLTSYVREVLGPYAVNVTTAAHLCSTSLCKGLGRCVRKKPEDPVYLHLPPAHFLLQRQGAEGIRATGQLPPSYLDGWRQDFHCHWFEALEGAAADQESVENGGQRSLPTVKPPNIVVHTVGAVSQNQGNEKTLGQSEEAVAPMTPAGQEPAKSVCPAHFVTIILLCFLSFFSLTNF</sequence>